<comment type="similarity">
    <text evidence="5">Belongs to the class I-like SAM-binding methyltransferase superfamily. rRNA adenine N(6)-methyltransferase family.</text>
</comment>
<dbReference type="SMART" id="SM00650">
    <property type="entry name" value="rADc"/>
    <property type="match status" value="1"/>
</dbReference>
<dbReference type="Proteomes" id="UP000006502">
    <property type="component" value="Chromosome"/>
</dbReference>
<dbReference type="HOGENOM" id="CLU_041220_0_1_14"/>
<evidence type="ECO:0000259" key="6">
    <source>
        <dbReference type="SMART" id="SM00650"/>
    </source>
</evidence>
<dbReference type="SUPFAM" id="SSF53335">
    <property type="entry name" value="S-adenosyl-L-methionine-dependent methyltransferases"/>
    <property type="match status" value="1"/>
</dbReference>
<dbReference type="InterPro" id="IPR023165">
    <property type="entry name" value="rRNA_Ade_diMease-like_C"/>
</dbReference>
<protein>
    <submittedName>
        <fullName evidence="7">16S ribosomal RNA methyltransferase KsgA/Dim1 family protein</fullName>
        <ecNumber evidence="7">2.1.1.-</ecNumber>
    </submittedName>
</protein>
<feature type="binding site" evidence="5">
    <location>
        <position position="1"/>
    </location>
    <ligand>
        <name>S-adenosyl-L-methionine</name>
        <dbReference type="ChEBI" id="CHEBI:59789"/>
    </ligand>
</feature>
<dbReference type="EMBL" id="CP003731">
    <property type="protein sequence ID" value="AFO52502.1"/>
    <property type="molecule type" value="Genomic_DNA"/>
</dbReference>
<dbReference type="InterPro" id="IPR029063">
    <property type="entry name" value="SAM-dependent_MTases_sf"/>
</dbReference>
<evidence type="ECO:0000313" key="7">
    <source>
        <dbReference type="EMBL" id="AFO52502.1"/>
    </source>
</evidence>
<keyword evidence="3 5" id="KW-0949">S-adenosyl-L-methionine</keyword>
<evidence type="ECO:0000313" key="8">
    <source>
        <dbReference type="Proteomes" id="UP000006502"/>
    </source>
</evidence>
<dbReference type="GO" id="GO:0000179">
    <property type="term" value="F:rRNA (adenine-N6,N6-)-dimethyltransferase activity"/>
    <property type="evidence" value="ECO:0007669"/>
    <property type="project" value="UniProtKB-UniRule"/>
</dbReference>
<dbReference type="Gene3D" id="3.40.50.150">
    <property type="entry name" value="Vaccinia Virus protein VP39"/>
    <property type="match status" value="1"/>
</dbReference>
<feature type="domain" description="Ribosomal RNA adenine methylase transferase N-terminal" evidence="6">
    <location>
        <begin position="1"/>
        <end position="104"/>
    </location>
</feature>
<dbReference type="PANTHER" id="PTHR11727">
    <property type="entry name" value="DIMETHYLADENOSINE TRANSFERASE"/>
    <property type="match status" value="1"/>
</dbReference>
<evidence type="ECO:0000256" key="2">
    <source>
        <dbReference type="ARBA" id="ARBA00022679"/>
    </source>
</evidence>
<comment type="caution">
    <text evidence="5">Lacks conserved residue(s) required for the propagation of feature annotation.</text>
</comment>
<keyword evidence="2 5" id="KW-0808">Transferase</keyword>
<name>I7C7I5_MYCHA</name>
<dbReference type="InterPro" id="IPR001737">
    <property type="entry name" value="KsgA/Erm"/>
</dbReference>
<evidence type="ECO:0000256" key="5">
    <source>
        <dbReference type="PROSITE-ProRule" id="PRU01026"/>
    </source>
</evidence>
<reference evidence="7 8" key="1">
    <citation type="journal article" date="2012" name="J. Bacteriol.">
        <title>Genome Sequence of "Candidatus Mycoplasma haemolamae" Strain Purdue, a Red Blood Cell Pathogen of Alpacas (Vicugna pacos) and Llamas (Lama glama).</title>
        <authorList>
            <person name="Guimaraes A.M."/>
            <person name="Toth B."/>
            <person name="Santos A.P."/>
            <person name="do Nascimento N.C."/>
            <person name="Kritchevsky J.E."/>
            <person name="Messick J.B."/>
        </authorList>
    </citation>
    <scope>NUCLEOTIDE SEQUENCE [LARGE SCALE GENOMIC DNA]</scope>
    <source>
        <strain evidence="7 8">Purdue</strain>
    </source>
</reference>
<proteinExistence type="inferred from homology"/>
<feature type="binding site" evidence="5">
    <location>
        <position position="20"/>
    </location>
    <ligand>
        <name>S-adenosyl-L-methionine</name>
        <dbReference type="ChEBI" id="CHEBI:59789"/>
    </ligand>
</feature>
<keyword evidence="8" id="KW-1185">Reference proteome</keyword>
<dbReference type="STRING" id="1212765.MHLP_04610"/>
<evidence type="ECO:0000256" key="3">
    <source>
        <dbReference type="ARBA" id="ARBA00022691"/>
    </source>
</evidence>
<dbReference type="KEGG" id="mhl:MHLP_04610"/>
<evidence type="ECO:0000256" key="4">
    <source>
        <dbReference type="ARBA" id="ARBA00022884"/>
    </source>
</evidence>
<dbReference type="Pfam" id="PF00398">
    <property type="entry name" value="RrnaAD"/>
    <property type="match status" value="1"/>
</dbReference>
<dbReference type="PROSITE" id="PS51689">
    <property type="entry name" value="SAM_RNA_A_N6_MT"/>
    <property type="match status" value="1"/>
</dbReference>
<accession>I7C7I5</accession>
<dbReference type="EC" id="2.1.1.-" evidence="7"/>
<dbReference type="PATRIC" id="fig|1212765.3.peg.1044"/>
<reference evidence="8" key="2">
    <citation type="submission" date="2012-07" db="EMBL/GenBank/DDBJ databases">
        <title>Complete genome sequence of 'Candidatus Mycoplasma haemolamae'.</title>
        <authorList>
            <person name="Guimaraes A.M.S."/>
            <person name="Toth B."/>
            <person name="Santos A.P."/>
            <person name="Nascimento N.C."/>
            <person name="Sojka J.E."/>
            <person name="Messick J.B."/>
        </authorList>
    </citation>
    <scope>NUCLEOTIDE SEQUENCE [LARGE SCALE GENOMIC DNA]</scope>
    <source>
        <strain evidence="8">Purdue</strain>
    </source>
</reference>
<dbReference type="PANTHER" id="PTHR11727:SF7">
    <property type="entry name" value="DIMETHYLADENOSINE TRANSFERASE-RELATED"/>
    <property type="match status" value="1"/>
</dbReference>
<dbReference type="Gene3D" id="1.10.8.100">
    <property type="entry name" value="Ribosomal RNA adenine dimethylase-like, domain 2"/>
    <property type="match status" value="1"/>
</dbReference>
<evidence type="ECO:0000256" key="1">
    <source>
        <dbReference type="ARBA" id="ARBA00022603"/>
    </source>
</evidence>
<dbReference type="GO" id="GO:0005829">
    <property type="term" value="C:cytosol"/>
    <property type="evidence" value="ECO:0007669"/>
    <property type="project" value="TreeGrafter"/>
</dbReference>
<dbReference type="GO" id="GO:0003723">
    <property type="term" value="F:RNA binding"/>
    <property type="evidence" value="ECO:0007669"/>
    <property type="project" value="UniProtKB-UniRule"/>
</dbReference>
<keyword evidence="1 5" id="KW-0489">Methyltransferase</keyword>
<gene>
    <name evidence="7" type="primary">ksgA</name>
    <name evidence="7" type="ordered locus">MHLP_04610</name>
</gene>
<dbReference type="InterPro" id="IPR020598">
    <property type="entry name" value="rRNA_Ade_methylase_Trfase_N"/>
</dbReference>
<keyword evidence="4 5" id="KW-0694">RNA-binding</keyword>
<dbReference type="AlphaFoldDB" id="I7C7I5"/>
<organism evidence="7 8">
    <name type="scientific">Mycoplasma haematolamae (strain Purdue)</name>
    <dbReference type="NCBI Taxonomy" id="1212765"/>
    <lineage>
        <taxon>Bacteria</taxon>
        <taxon>Bacillati</taxon>
        <taxon>Mycoplasmatota</taxon>
        <taxon>Mollicutes</taxon>
        <taxon>Mycoplasmataceae</taxon>
        <taxon>Mycoplasma</taxon>
    </lineage>
</organism>
<sequence length="178" mass="21136">MKLKPEDLPKDHKEILLAGNIPYYISTEIFKKFLRVSEFREAYMMVQKEFFEVISSSFNTRQYSSLAVLFQSFCDVKKLFEIGRLNFFPKPNVDSVFLSLKKNEQPSNEFLESYSLFVKRCFSKPRKTLWNNLSSESFDRDKFWDLIKARGLTENVRAHQLSPKEILELFKTYLQLNS</sequence>